<dbReference type="PANTHER" id="PTHR21052:SF0">
    <property type="entry name" value="ALPHA-KETOGLUTARATE-DEPENDENT DIOXYGENASE ALKB HOMOLOG 7, MITOCHONDRIAL"/>
    <property type="match status" value="1"/>
</dbReference>
<sequence length="242" mass="26968">ALLTAPPIKGLFFDPALTLPQELADEVMEYCLRTYFINSGINQVMLFGRFREPPPPLTDSAPGLPIVLVNLLSTLSHLLKPLLSEKTYALLFPAVPIQARQAIINLYAPGEGISPHIDLLKRYGDGIIGVSFGSGCVMCFEKESTEAAIRMPDLIPSHDVSNKDRWDLYLPERSVIVLTEEARYEWTHGIEKLTRDYVAIPRLGGPDVDVINTTVEQGGRWIDRDVRLSVTFRWLLPGADVV</sequence>
<organism evidence="2 3">
    <name type="scientific">Amanita thiersii Skay4041</name>
    <dbReference type="NCBI Taxonomy" id="703135"/>
    <lineage>
        <taxon>Eukaryota</taxon>
        <taxon>Fungi</taxon>
        <taxon>Dikarya</taxon>
        <taxon>Basidiomycota</taxon>
        <taxon>Agaricomycotina</taxon>
        <taxon>Agaricomycetes</taxon>
        <taxon>Agaricomycetidae</taxon>
        <taxon>Agaricales</taxon>
        <taxon>Pluteineae</taxon>
        <taxon>Amanitaceae</taxon>
        <taxon>Amanita</taxon>
    </lineage>
</organism>
<dbReference type="EMBL" id="KZ302179">
    <property type="protein sequence ID" value="PFH46566.1"/>
    <property type="molecule type" value="Genomic_DNA"/>
</dbReference>
<dbReference type="SUPFAM" id="SSF51197">
    <property type="entry name" value="Clavaminate synthase-like"/>
    <property type="match status" value="1"/>
</dbReference>
<dbReference type="AlphaFoldDB" id="A0A2A9NFM2"/>
<dbReference type="Proteomes" id="UP000242287">
    <property type="component" value="Unassembled WGS sequence"/>
</dbReference>
<dbReference type="GO" id="GO:0006974">
    <property type="term" value="P:DNA damage response"/>
    <property type="evidence" value="ECO:0007669"/>
    <property type="project" value="InterPro"/>
</dbReference>
<dbReference type="Gene3D" id="2.60.120.590">
    <property type="entry name" value="Alpha-ketoglutarate-dependent dioxygenase AlkB-like"/>
    <property type="match status" value="1"/>
</dbReference>
<dbReference type="GO" id="GO:0005759">
    <property type="term" value="C:mitochondrial matrix"/>
    <property type="evidence" value="ECO:0007669"/>
    <property type="project" value="TreeGrafter"/>
</dbReference>
<gene>
    <name evidence="2" type="ORF">AMATHDRAFT_118146</name>
</gene>
<keyword evidence="3" id="KW-1185">Reference proteome</keyword>
<dbReference type="GO" id="GO:0006631">
    <property type="term" value="P:fatty acid metabolic process"/>
    <property type="evidence" value="ECO:0007669"/>
    <property type="project" value="TreeGrafter"/>
</dbReference>
<dbReference type="InterPro" id="IPR027450">
    <property type="entry name" value="AlkB-like"/>
</dbReference>
<evidence type="ECO:0000313" key="2">
    <source>
        <dbReference type="EMBL" id="PFH46566.1"/>
    </source>
</evidence>
<dbReference type="InterPro" id="IPR032870">
    <property type="entry name" value="ALKBH7-like"/>
</dbReference>
<feature type="non-terminal residue" evidence="2">
    <location>
        <position position="242"/>
    </location>
</feature>
<dbReference type="Pfam" id="PF13532">
    <property type="entry name" value="2OG-FeII_Oxy_2"/>
    <property type="match status" value="1"/>
</dbReference>
<evidence type="ECO:0000313" key="3">
    <source>
        <dbReference type="Proteomes" id="UP000242287"/>
    </source>
</evidence>
<reference evidence="2 3" key="1">
    <citation type="submission" date="2014-02" db="EMBL/GenBank/DDBJ databases">
        <title>Transposable element dynamics among asymbiotic and ectomycorrhizal Amanita fungi.</title>
        <authorList>
            <consortium name="DOE Joint Genome Institute"/>
            <person name="Hess J."/>
            <person name="Skrede I."/>
            <person name="Wolfe B."/>
            <person name="LaButti K."/>
            <person name="Ohm R.A."/>
            <person name="Grigoriev I.V."/>
            <person name="Pringle A."/>
        </authorList>
    </citation>
    <scope>NUCLEOTIDE SEQUENCE [LARGE SCALE GENOMIC DNA]</scope>
    <source>
        <strain evidence="2 3">SKay4041</strain>
    </source>
</reference>
<feature type="non-terminal residue" evidence="2">
    <location>
        <position position="1"/>
    </location>
</feature>
<feature type="domain" description="Fe2OG dioxygenase" evidence="1">
    <location>
        <begin position="98"/>
        <end position="236"/>
    </location>
</feature>
<dbReference type="GO" id="GO:0016706">
    <property type="term" value="F:2-oxoglutarate-dependent dioxygenase activity"/>
    <property type="evidence" value="ECO:0007669"/>
    <property type="project" value="TreeGrafter"/>
</dbReference>
<dbReference type="InterPro" id="IPR005123">
    <property type="entry name" value="Oxoglu/Fe-dep_dioxygenase_dom"/>
</dbReference>
<name>A0A2A9NFM2_9AGAR</name>
<dbReference type="InterPro" id="IPR037151">
    <property type="entry name" value="AlkB-like_sf"/>
</dbReference>
<evidence type="ECO:0000259" key="1">
    <source>
        <dbReference type="PROSITE" id="PS51471"/>
    </source>
</evidence>
<dbReference type="PANTHER" id="PTHR21052">
    <property type="entry name" value="SPERMATOGENESIS ASSOCIATED 11-RELATED"/>
    <property type="match status" value="1"/>
</dbReference>
<dbReference type="OrthoDB" id="412814at2759"/>
<protein>
    <recommendedName>
        <fullName evidence="1">Fe2OG dioxygenase domain-containing protein</fullName>
    </recommendedName>
</protein>
<proteinExistence type="predicted"/>
<dbReference type="PROSITE" id="PS51471">
    <property type="entry name" value="FE2OG_OXY"/>
    <property type="match status" value="1"/>
</dbReference>
<accession>A0A2A9NFM2</accession>